<dbReference type="InterPro" id="IPR016039">
    <property type="entry name" value="Thiolase-like"/>
</dbReference>
<dbReference type="SUPFAM" id="SSF52151">
    <property type="entry name" value="FabD/lysophospholipase-like"/>
    <property type="match status" value="1"/>
</dbReference>
<keyword evidence="4 7" id="KW-0808">Transferase</keyword>
<name>A0A059J1G1_TRIIM</name>
<dbReference type="Pfam" id="PF02801">
    <property type="entry name" value="Ketoacyl-synt_C"/>
    <property type="match status" value="1"/>
</dbReference>
<reference evidence="9 10" key="1">
    <citation type="submission" date="2014-02" db="EMBL/GenBank/DDBJ databases">
        <title>The Genome Sequence of Trichophyton interdigitale MR816.</title>
        <authorList>
            <consortium name="The Broad Institute Genomics Platform"/>
            <person name="Cuomo C.A."/>
            <person name="White T.C."/>
            <person name="Graser Y."/>
            <person name="Martinez-Rossi N."/>
            <person name="Heitman J."/>
            <person name="Young S.K."/>
            <person name="Zeng Q."/>
            <person name="Gargeya S."/>
            <person name="Abouelleil A."/>
            <person name="Alvarado L."/>
            <person name="Chapman S.B."/>
            <person name="Gainer-Dewar J."/>
            <person name="Goldberg J."/>
            <person name="Griggs A."/>
            <person name="Gujja S."/>
            <person name="Hansen M."/>
            <person name="Howarth C."/>
            <person name="Imamovic A."/>
            <person name="Larimer J."/>
            <person name="Martinez D."/>
            <person name="Murphy C."/>
            <person name="Pearson M.D."/>
            <person name="Persinoti G."/>
            <person name="Poon T."/>
            <person name="Priest M."/>
            <person name="Roberts A.D."/>
            <person name="Saif S."/>
            <person name="Shea T.D."/>
            <person name="Sykes S.N."/>
            <person name="Wortman J."/>
            <person name="Nusbaum C."/>
            <person name="Birren B."/>
        </authorList>
    </citation>
    <scope>NUCLEOTIDE SEQUENCE [LARGE SCALE GENOMIC DNA]</scope>
    <source>
        <strain evidence="9 10">MR816</strain>
    </source>
</reference>
<dbReference type="InterPro" id="IPR032821">
    <property type="entry name" value="PKS_assoc"/>
</dbReference>
<organism evidence="9 10">
    <name type="scientific">Trichophyton interdigitale (strain MR816)</name>
    <dbReference type="NCBI Taxonomy" id="1215338"/>
    <lineage>
        <taxon>Eukaryota</taxon>
        <taxon>Fungi</taxon>
        <taxon>Dikarya</taxon>
        <taxon>Ascomycota</taxon>
        <taxon>Pezizomycotina</taxon>
        <taxon>Eurotiomycetes</taxon>
        <taxon>Eurotiomycetidae</taxon>
        <taxon>Onygenales</taxon>
        <taxon>Arthrodermataceae</taxon>
        <taxon>Trichophyton</taxon>
    </lineage>
</organism>
<dbReference type="GO" id="GO:0004312">
    <property type="term" value="F:fatty acid synthase activity"/>
    <property type="evidence" value="ECO:0007669"/>
    <property type="project" value="TreeGrafter"/>
</dbReference>
<dbReference type="HOGENOM" id="CLU_447028_0_0_1"/>
<dbReference type="CDD" id="cd00833">
    <property type="entry name" value="PKS"/>
    <property type="match status" value="1"/>
</dbReference>
<keyword evidence="10" id="KW-1185">Reference proteome</keyword>
<accession>A0A059J1G1</accession>
<comment type="caution">
    <text evidence="9">The sequence shown here is derived from an EMBL/GenBank/DDBJ whole genome shotgun (WGS) entry which is preliminary data.</text>
</comment>
<dbReference type="InterPro" id="IPR014031">
    <property type="entry name" value="Ketoacyl_synth_C"/>
</dbReference>
<keyword evidence="3" id="KW-0597">Phosphoprotein</keyword>
<proteinExistence type="inferred from homology"/>
<dbReference type="PANTHER" id="PTHR43775">
    <property type="entry name" value="FATTY ACID SYNTHASE"/>
    <property type="match status" value="1"/>
</dbReference>
<sequence length="624" mass="69136">MANTVDEGMQVLGMGRTTVSNRVSYLYNLNGPSVTMDTACSSTMYALHFAVQALRNGEIPAAFVGGVNLILTLEYHFASYWPNWRLVSNRYRVSDTLRDGDPTRGVIRGVSLTANGKNNGITLPSAMAQELSIRKAYEHSGPIDYNAVGFVECHGTGTPIGDPIETTAIANVFEDSRDWHDPILIGSTKPQVGHDGAGSTLTSIIKVVLAMEKGIIPGTIGINKLNPNLDLRRGCLAVVTKNTPWPANKAKRASVNSTGYGGANGHVVLETIEEYLKGSNVRLDTQAQLCFLLPVSAHDEYSLSRSLENVSAVLHSGNYDIHRLLYTLAERRTRFPHRGVIPITISNHECAFGKPSTGKANLAVPTVAFVFTGQGVQWAGMGRGLLDSFPAVKRVFWRLNKALAQLKPAPEWKLQGKIYCLNPKKQAELETLYFLSMYCDSDRFSGLAPRMGSESRSNNWPLIDSVAWTEGARSGGSHSKLVTEDGYEIISAKHIRWRQFENQGIQEKLAKSTAREPYYRLHWKPDVDFLDSKKTNGLYHSNFKSPLGIKYLDEIYNIRIRLETVPVLYICKALELIGKENLLRIPHCGGFMGIITVFSFDLNFLLEKKPQLASRYDSHSSISH</sequence>
<comment type="similarity">
    <text evidence="7">Belongs to the thiolase-like superfamily. Beta-ketoacyl-ACP synthases family.</text>
</comment>
<dbReference type="SUPFAM" id="SSF53901">
    <property type="entry name" value="Thiolase-like"/>
    <property type="match status" value="2"/>
</dbReference>
<evidence type="ECO:0000313" key="10">
    <source>
        <dbReference type="Proteomes" id="UP000024533"/>
    </source>
</evidence>
<dbReference type="GO" id="GO:0006633">
    <property type="term" value="P:fatty acid biosynthetic process"/>
    <property type="evidence" value="ECO:0007669"/>
    <property type="project" value="InterPro"/>
</dbReference>
<dbReference type="InterPro" id="IPR020841">
    <property type="entry name" value="PKS_Beta-ketoAc_synthase_dom"/>
</dbReference>
<evidence type="ECO:0000256" key="1">
    <source>
        <dbReference type="ARBA" id="ARBA00018393"/>
    </source>
</evidence>
<feature type="domain" description="Ketosynthase family 3 (KS3)" evidence="8">
    <location>
        <begin position="1"/>
        <end position="271"/>
    </location>
</feature>
<evidence type="ECO:0000256" key="7">
    <source>
        <dbReference type="RuleBase" id="RU003694"/>
    </source>
</evidence>
<dbReference type="InterPro" id="IPR050091">
    <property type="entry name" value="PKS_NRPS_Biosynth_Enz"/>
</dbReference>
<dbReference type="EMBL" id="AOKY01000477">
    <property type="protein sequence ID" value="KDB21538.1"/>
    <property type="molecule type" value="Genomic_DNA"/>
</dbReference>
<evidence type="ECO:0000256" key="5">
    <source>
        <dbReference type="ARBA" id="ARBA00031359"/>
    </source>
</evidence>
<dbReference type="Proteomes" id="UP000024533">
    <property type="component" value="Unassembled WGS sequence"/>
</dbReference>
<keyword evidence="2" id="KW-0596">Phosphopantetheine</keyword>
<dbReference type="InterPro" id="IPR014030">
    <property type="entry name" value="Ketoacyl_synth_N"/>
</dbReference>
<dbReference type="AlphaFoldDB" id="A0A059J1G1"/>
<dbReference type="OrthoDB" id="329835at2759"/>
<dbReference type="PANTHER" id="PTHR43775:SF50">
    <property type="entry name" value="HIGHLY REDUCING POLYKETIDE SYNTHASE SRDA"/>
    <property type="match status" value="1"/>
</dbReference>
<evidence type="ECO:0000256" key="2">
    <source>
        <dbReference type="ARBA" id="ARBA00022450"/>
    </source>
</evidence>
<evidence type="ECO:0000256" key="3">
    <source>
        <dbReference type="ARBA" id="ARBA00022553"/>
    </source>
</evidence>
<dbReference type="InterPro" id="IPR001227">
    <property type="entry name" value="Ac_transferase_dom_sf"/>
</dbReference>
<dbReference type="Gene3D" id="3.40.47.10">
    <property type="match status" value="2"/>
</dbReference>
<dbReference type="GO" id="GO:0004315">
    <property type="term" value="F:3-oxoacyl-[acyl-carrier-protein] synthase activity"/>
    <property type="evidence" value="ECO:0007669"/>
    <property type="project" value="InterPro"/>
</dbReference>
<dbReference type="PROSITE" id="PS00606">
    <property type="entry name" value="KS3_1"/>
    <property type="match status" value="1"/>
</dbReference>
<evidence type="ECO:0000259" key="8">
    <source>
        <dbReference type="PROSITE" id="PS52004"/>
    </source>
</evidence>
<dbReference type="PROSITE" id="PS52004">
    <property type="entry name" value="KS3_2"/>
    <property type="match status" value="1"/>
</dbReference>
<evidence type="ECO:0000256" key="4">
    <source>
        <dbReference type="ARBA" id="ARBA00022679"/>
    </source>
</evidence>
<dbReference type="STRING" id="1215338.A0A059J1G1"/>
<evidence type="ECO:0000256" key="6">
    <source>
        <dbReference type="ARBA" id="ARBA00033379"/>
    </source>
</evidence>
<dbReference type="InterPro" id="IPR018201">
    <property type="entry name" value="Ketoacyl_synth_AS"/>
</dbReference>
<dbReference type="SMART" id="SM00825">
    <property type="entry name" value="PKS_KS"/>
    <property type="match status" value="1"/>
</dbReference>
<dbReference type="Pfam" id="PF16197">
    <property type="entry name" value="KAsynt_C_assoc"/>
    <property type="match status" value="1"/>
</dbReference>
<dbReference type="Pfam" id="PF00109">
    <property type="entry name" value="ketoacyl-synt"/>
    <property type="match status" value="1"/>
</dbReference>
<gene>
    <name evidence="9" type="ORF">H109_06518</name>
</gene>
<dbReference type="InterPro" id="IPR016035">
    <property type="entry name" value="Acyl_Trfase/lysoPLipase"/>
</dbReference>
<dbReference type="Gene3D" id="3.30.70.3290">
    <property type="match status" value="1"/>
</dbReference>
<protein>
    <recommendedName>
        <fullName evidence="1">Non-reducing polyketide synthase nscA</fullName>
    </recommendedName>
    <alternativeName>
        <fullName evidence="5">Conidial yellow pigment biosynthesis polyketide synthase nscA</fullName>
    </alternativeName>
    <alternativeName>
        <fullName evidence="6">Neosartoricin B biosynthesis protein A</fullName>
    </alternativeName>
</protein>
<evidence type="ECO:0000313" key="9">
    <source>
        <dbReference type="EMBL" id="KDB21538.1"/>
    </source>
</evidence>
<dbReference type="Gene3D" id="3.40.366.10">
    <property type="entry name" value="Malonyl-Coenzyme A Acyl Carrier Protein, domain 2"/>
    <property type="match status" value="1"/>
</dbReference>